<feature type="domain" description="Methyltransferase type 11" evidence="1">
    <location>
        <begin position="75"/>
        <end position="123"/>
    </location>
</feature>
<evidence type="ECO:0000313" key="2">
    <source>
        <dbReference type="EMBL" id="VFJ72996.1"/>
    </source>
</evidence>
<name>A0A450TWE9_9GAMM</name>
<keyword evidence="3" id="KW-0489">Methyltransferase</keyword>
<dbReference type="InterPro" id="IPR013216">
    <property type="entry name" value="Methyltransf_11"/>
</dbReference>
<dbReference type="EMBL" id="CAADFA010000725">
    <property type="protein sequence ID" value="VFJ73377.1"/>
    <property type="molecule type" value="Genomic_DNA"/>
</dbReference>
<protein>
    <submittedName>
        <fullName evidence="3">Methyltransferase domain-containing protein</fullName>
    </submittedName>
</protein>
<organism evidence="3">
    <name type="scientific">Candidatus Kentrum sp. FM</name>
    <dbReference type="NCBI Taxonomy" id="2126340"/>
    <lineage>
        <taxon>Bacteria</taxon>
        <taxon>Pseudomonadati</taxon>
        <taxon>Pseudomonadota</taxon>
        <taxon>Gammaproteobacteria</taxon>
        <taxon>Candidatus Kentrum</taxon>
    </lineage>
</organism>
<dbReference type="EMBL" id="CAADFL010000693">
    <property type="protein sequence ID" value="VFK20398.1"/>
    <property type="molecule type" value="Genomic_DNA"/>
</dbReference>
<keyword evidence="3" id="KW-0808">Transferase</keyword>
<dbReference type="SUPFAM" id="SSF53335">
    <property type="entry name" value="S-adenosyl-L-methionine-dependent methyltransferases"/>
    <property type="match status" value="1"/>
</dbReference>
<evidence type="ECO:0000259" key="1">
    <source>
        <dbReference type="Pfam" id="PF08241"/>
    </source>
</evidence>
<dbReference type="GO" id="GO:0008757">
    <property type="term" value="F:S-adenosylmethionine-dependent methyltransferase activity"/>
    <property type="evidence" value="ECO:0007669"/>
    <property type="project" value="InterPro"/>
</dbReference>
<reference evidence="3" key="1">
    <citation type="submission" date="2019-02" db="EMBL/GenBank/DDBJ databases">
        <authorList>
            <person name="Gruber-Vodicka R. H."/>
            <person name="Seah K. B. B."/>
        </authorList>
    </citation>
    <scope>NUCLEOTIDE SEQUENCE</scope>
    <source>
        <strain evidence="2">BECK_BZ163</strain>
        <strain evidence="4">BECK_BZ164</strain>
        <strain evidence="3">BECK_BZ165</strain>
    </source>
</reference>
<gene>
    <name evidence="2" type="ORF">BECKFM1743A_GA0114220_106812</name>
    <name evidence="4" type="ORF">BECKFM1743B_GA0114221_106932</name>
    <name evidence="3" type="ORF">BECKFM1743C_GA0114222_107251</name>
</gene>
<dbReference type="Gene3D" id="3.40.50.150">
    <property type="entry name" value="Vaccinia Virus protein VP39"/>
    <property type="match status" value="1"/>
</dbReference>
<dbReference type="AlphaFoldDB" id="A0A450TWE9"/>
<evidence type="ECO:0000313" key="4">
    <source>
        <dbReference type="EMBL" id="VFK20398.1"/>
    </source>
</evidence>
<sequence length="136" mass="14710">MGKNAIDATLEGIRRLRTRPFLYKLYLELYGFFERELETLPPGPRLELGSGGGFLGERIPGLITSDIVALPTVDLVASAMALPFRGGELSAICMMNVLHHMSDVSAFFDEAGRCLMPGGKMVIVIIGNPAGWIASN</sequence>
<dbReference type="GO" id="GO:0032259">
    <property type="term" value="P:methylation"/>
    <property type="evidence" value="ECO:0007669"/>
    <property type="project" value="UniProtKB-KW"/>
</dbReference>
<dbReference type="EMBL" id="CAADEZ010000681">
    <property type="protein sequence ID" value="VFJ72996.1"/>
    <property type="molecule type" value="Genomic_DNA"/>
</dbReference>
<evidence type="ECO:0000313" key="3">
    <source>
        <dbReference type="EMBL" id="VFJ73377.1"/>
    </source>
</evidence>
<accession>A0A450TWE9</accession>
<proteinExistence type="predicted"/>
<dbReference type="InterPro" id="IPR029063">
    <property type="entry name" value="SAM-dependent_MTases_sf"/>
</dbReference>
<dbReference type="Pfam" id="PF08241">
    <property type="entry name" value="Methyltransf_11"/>
    <property type="match status" value="1"/>
</dbReference>